<gene>
    <name evidence="5" type="ORF">WKW82_16290</name>
</gene>
<dbReference type="Pfam" id="PF03446">
    <property type="entry name" value="NAD_binding_2"/>
    <property type="match status" value="1"/>
</dbReference>
<dbReference type="Gene3D" id="3.40.50.720">
    <property type="entry name" value="NAD(P)-binding Rossmann-like Domain"/>
    <property type="match status" value="1"/>
</dbReference>
<dbReference type="InterPro" id="IPR008927">
    <property type="entry name" value="6-PGluconate_DH-like_C_sf"/>
</dbReference>
<keyword evidence="2" id="KW-0520">NAD</keyword>
<evidence type="ECO:0000313" key="5">
    <source>
        <dbReference type="EMBL" id="MEJ8848220.1"/>
    </source>
</evidence>
<evidence type="ECO:0000259" key="3">
    <source>
        <dbReference type="Pfam" id="PF03446"/>
    </source>
</evidence>
<dbReference type="EC" id="1.1.-.-" evidence="5"/>
<feature type="domain" description="6-phosphogluconate dehydrogenase NADP-binding" evidence="3">
    <location>
        <begin position="11"/>
        <end position="169"/>
    </location>
</feature>
<evidence type="ECO:0000256" key="1">
    <source>
        <dbReference type="ARBA" id="ARBA00023002"/>
    </source>
</evidence>
<protein>
    <submittedName>
        <fullName evidence="5">NAD(P)-dependent oxidoreductase</fullName>
        <ecNumber evidence="5">1.1.-.-</ecNumber>
    </submittedName>
</protein>
<dbReference type="InterPro" id="IPR036291">
    <property type="entry name" value="NAD(P)-bd_dom_sf"/>
</dbReference>
<dbReference type="InterPro" id="IPR015815">
    <property type="entry name" value="HIBADH-related"/>
</dbReference>
<sequence length="309" mass="32723">MIQETEIHTMNIGYIGLGNMGGALARRLQLQHPLRVYDRDMASVQRLVERGAVRADSLADLTASCDVIVLCLPTSEHVRSVLLGPDGIAATAKPGTLIIDQTSGDPTITRAIAVELGRKGIEMVDAPVSGGPSGADAGTIAIMVGAEPAQFERVGPLLRAISPNVFHAGGIGCGHVVKLANNLLSAGTRLMTLEAMALAVKNGVEGEKALAIMMASGGRNFWMEKYMADYILTGKLKAAFALGLLHKDVRLACQLGQDSAMPMLFGNLAKDFYQMALNEYSFDSPVNVVALTMDRIAGSRVVPDGYSIN</sequence>
<evidence type="ECO:0000259" key="4">
    <source>
        <dbReference type="Pfam" id="PF14833"/>
    </source>
</evidence>
<dbReference type="GO" id="GO:0016491">
    <property type="term" value="F:oxidoreductase activity"/>
    <property type="evidence" value="ECO:0007669"/>
    <property type="project" value="UniProtKB-KW"/>
</dbReference>
<comment type="caution">
    <text evidence="5">The sequence shown here is derived from an EMBL/GenBank/DDBJ whole genome shotgun (WGS) entry which is preliminary data.</text>
</comment>
<reference evidence="5 6" key="1">
    <citation type="submission" date="2024-03" db="EMBL/GenBank/DDBJ databases">
        <title>Novel species of the genus Variovorax.</title>
        <authorList>
            <person name="Liu Q."/>
            <person name="Xin Y.-H."/>
        </authorList>
    </citation>
    <scope>NUCLEOTIDE SEQUENCE [LARGE SCALE GENOMIC DNA]</scope>
    <source>
        <strain evidence="5 6">KACC 18900</strain>
    </source>
</reference>
<dbReference type="RefSeq" id="WP_340343355.1">
    <property type="nucleotide sequence ID" value="NZ_JBBKZT010000007.1"/>
</dbReference>
<dbReference type="InterPro" id="IPR006115">
    <property type="entry name" value="6PGDH_NADP-bd"/>
</dbReference>
<accession>A0ABU8WL25</accession>
<dbReference type="PANTHER" id="PTHR22981:SF7">
    <property type="entry name" value="3-HYDROXYISOBUTYRATE DEHYDROGENASE, MITOCHONDRIAL"/>
    <property type="match status" value="1"/>
</dbReference>
<dbReference type="InterPro" id="IPR029154">
    <property type="entry name" value="HIBADH-like_NADP-bd"/>
</dbReference>
<keyword evidence="1 5" id="KW-0560">Oxidoreductase</keyword>
<dbReference type="Gene3D" id="1.10.1040.10">
    <property type="entry name" value="N-(1-d-carboxylethyl)-l-norvaline Dehydrogenase, domain 2"/>
    <property type="match status" value="1"/>
</dbReference>
<dbReference type="Pfam" id="PF14833">
    <property type="entry name" value="NAD_binding_11"/>
    <property type="match status" value="1"/>
</dbReference>
<name>A0ABU8WL25_9BURK</name>
<proteinExistence type="predicted"/>
<dbReference type="PIRSF" id="PIRSF000103">
    <property type="entry name" value="HIBADH"/>
    <property type="match status" value="1"/>
</dbReference>
<dbReference type="SUPFAM" id="SSF48179">
    <property type="entry name" value="6-phosphogluconate dehydrogenase C-terminal domain-like"/>
    <property type="match status" value="1"/>
</dbReference>
<organism evidence="5 6">
    <name type="scientific">Variovorax rhizosphaerae</name>
    <dbReference type="NCBI Taxonomy" id="1836200"/>
    <lineage>
        <taxon>Bacteria</taxon>
        <taxon>Pseudomonadati</taxon>
        <taxon>Pseudomonadota</taxon>
        <taxon>Betaproteobacteria</taxon>
        <taxon>Burkholderiales</taxon>
        <taxon>Comamonadaceae</taxon>
        <taxon>Variovorax</taxon>
    </lineage>
</organism>
<dbReference type="Proteomes" id="UP001385892">
    <property type="component" value="Unassembled WGS sequence"/>
</dbReference>
<evidence type="ECO:0000256" key="2">
    <source>
        <dbReference type="ARBA" id="ARBA00023027"/>
    </source>
</evidence>
<keyword evidence="6" id="KW-1185">Reference proteome</keyword>
<feature type="domain" description="3-hydroxyisobutyrate dehydrogenase-like NAD-binding" evidence="4">
    <location>
        <begin position="172"/>
        <end position="281"/>
    </location>
</feature>
<dbReference type="PANTHER" id="PTHR22981">
    <property type="entry name" value="3-HYDROXYISOBUTYRATE DEHYDROGENASE-RELATED"/>
    <property type="match status" value="1"/>
</dbReference>
<evidence type="ECO:0000313" key="6">
    <source>
        <dbReference type="Proteomes" id="UP001385892"/>
    </source>
</evidence>
<dbReference type="EMBL" id="JBBKZT010000007">
    <property type="protein sequence ID" value="MEJ8848220.1"/>
    <property type="molecule type" value="Genomic_DNA"/>
</dbReference>
<dbReference type="SUPFAM" id="SSF51735">
    <property type="entry name" value="NAD(P)-binding Rossmann-fold domains"/>
    <property type="match status" value="1"/>
</dbReference>
<dbReference type="InterPro" id="IPR013328">
    <property type="entry name" value="6PGD_dom2"/>
</dbReference>